<evidence type="ECO:0000256" key="1">
    <source>
        <dbReference type="SAM" id="SignalP"/>
    </source>
</evidence>
<dbReference type="PANTHER" id="PTHR37953:SF1">
    <property type="entry name" value="UPF0127 PROTEIN MJ1496"/>
    <property type="match status" value="1"/>
</dbReference>
<dbReference type="OrthoDB" id="5526466at2"/>
<dbReference type="InterPro" id="IPR038695">
    <property type="entry name" value="Saro_0823-like_sf"/>
</dbReference>
<keyword evidence="3" id="KW-1185">Reference proteome</keyword>
<comment type="caution">
    <text evidence="2">The sequence shown here is derived from an EMBL/GenBank/DDBJ whole genome shotgun (WGS) entry which is preliminary data.</text>
</comment>
<dbReference type="Pfam" id="PF02643">
    <property type="entry name" value="DUF192"/>
    <property type="match status" value="1"/>
</dbReference>
<dbReference type="PANTHER" id="PTHR37953">
    <property type="entry name" value="UPF0127 PROTEIN MJ1496"/>
    <property type="match status" value="1"/>
</dbReference>
<gene>
    <name evidence="2" type="ORF">CWI69_03725</name>
</gene>
<dbReference type="AlphaFoldDB" id="A0A432Y0Q8"/>
<evidence type="ECO:0000313" key="3">
    <source>
        <dbReference type="Proteomes" id="UP000287198"/>
    </source>
</evidence>
<keyword evidence="1" id="KW-0732">Signal</keyword>
<sequence length="171" mass="19264">MLIRTFIFAGLIAALFSVSPRALAQGECSTDKDAVCQYEVVKLCGATGQPAMTVEIADTFAKRERGLMHRESLAEHQGMWFVYDQERPGYSGFWMFNTKIPLDIAYLDKSLKVVKTFTMRPCTSVNPRNCPAYRPGVSYWGALEMPAGYFAEQGIQQGTQLQQCEKQENDR</sequence>
<feature type="chain" id="PRO_5019342361" description="DUF192 domain-containing protein" evidence="1">
    <location>
        <begin position="25"/>
        <end position="171"/>
    </location>
</feature>
<accession>A0A432Y0Q8</accession>
<protein>
    <recommendedName>
        <fullName evidence="4">DUF192 domain-containing protein</fullName>
    </recommendedName>
</protein>
<dbReference type="EMBL" id="PIPW01000001">
    <property type="protein sequence ID" value="RUO54527.1"/>
    <property type="molecule type" value="Genomic_DNA"/>
</dbReference>
<evidence type="ECO:0000313" key="2">
    <source>
        <dbReference type="EMBL" id="RUO54527.1"/>
    </source>
</evidence>
<proteinExistence type="predicted"/>
<feature type="signal peptide" evidence="1">
    <location>
        <begin position="1"/>
        <end position="24"/>
    </location>
</feature>
<dbReference type="Proteomes" id="UP000287198">
    <property type="component" value="Unassembled WGS sequence"/>
</dbReference>
<dbReference type="Gene3D" id="2.60.120.1140">
    <property type="entry name" value="Protein of unknown function DUF192"/>
    <property type="match status" value="1"/>
</dbReference>
<dbReference type="InterPro" id="IPR003795">
    <property type="entry name" value="DUF192"/>
</dbReference>
<name>A0A432Y0Q8_9GAMM</name>
<dbReference type="RefSeq" id="WP_126761997.1">
    <property type="nucleotide sequence ID" value="NZ_JBHLTZ010000004.1"/>
</dbReference>
<evidence type="ECO:0008006" key="4">
    <source>
        <dbReference type="Google" id="ProtNLM"/>
    </source>
</evidence>
<reference evidence="3" key="1">
    <citation type="journal article" date="2018" name="Front. Microbiol.">
        <title>Genome-Based Analysis Reveals the Taxonomy and Diversity of the Family Idiomarinaceae.</title>
        <authorList>
            <person name="Liu Y."/>
            <person name="Lai Q."/>
            <person name="Shao Z."/>
        </authorList>
    </citation>
    <scope>NUCLEOTIDE SEQUENCE [LARGE SCALE GENOMIC DNA]</scope>
    <source>
        <strain evidence="3">BH195</strain>
    </source>
</reference>
<organism evidence="2 3">
    <name type="scientific">Pseudidiomarina halophila</name>
    <dbReference type="NCBI Taxonomy" id="1449799"/>
    <lineage>
        <taxon>Bacteria</taxon>
        <taxon>Pseudomonadati</taxon>
        <taxon>Pseudomonadota</taxon>
        <taxon>Gammaproteobacteria</taxon>
        <taxon>Alteromonadales</taxon>
        <taxon>Idiomarinaceae</taxon>
        <taxon>Pseudidiomarina</taxon>
    </lineage>
</organism>